<keyword evidence="2" id="KW-0560">Oxidoreductase</keyword>
<dbReference type="InterPro" id="IPR017972">
    <property type="entry name" value="Cyt_P450_CS"/>
</dbReference>
<dbReference type="SUPFAM" id="SSF48264">
    <property type="entry name" value="Cytochrome P450"/>
    <property type="match status" value="1"/>
</dbReference>
<proteinExistence type="inferred from homology"/>
<sequence length="408" mass="44738">MTHDPGYDPLGPDALADPMGATAPLRAGCPVHRFDGFEPPFYTLSRHEDVLDALKDVETFSSRYGQGPHVTEERGMKSDPPTHTFFRRLVSKAFTARAVREMEGRIEEIVGELLDAFADRGEGDLHEHLAFPLPTIVIAEMLGVPESDRSRFKGWSDAWVAAMSAVDPTPYEPEIASMRAYILDAVHDRRALEKSGRTLPDDLISALVSAEENGERLRDEDVVNVVRQLLVGGNETTTSLITNVLLRLMQEPTLMARIVADPTLAEVAVEESLRHDAPVLGLFRTTTCPVRRDDTVIPAGAKVMLHFGSANHDEQAFTDPDAFSLDRDPQELRKHLAFGHGIHVCLGAALSRLEGTIALREVARRLPGLALAGTPERIEPFMLWGRSSLPARWDVPDGPAAAAASSPR</sequence>
<keyword evidence="2" id="KW-0408">Iron</keyword>
<keyword evidence="2" id="KW-0349">Heme</keyword>
<comment type="similarity">
    <text evidence="1 2">Belongs to the cytochrome P450 family.</text>
</comment>
<dbReference type="Pfam" id="PF00067">
    <property type="entry name" value="p450"/>
    <property type="match status" value="1"/>
</dbReference>
<comment type="caution">
    <text evidence="3">The sequence shown here is derived from an EMBL/GenBank/DDBJ whole genome shotgun (WGS) entry which is preliminary data.</text>
</comment>
<dbReference type="InterPro" id="IPR002397">
    <property type="entry name" value="Cyt_P450_B"/>
</dbReference>
<evidence type="ECO:0000256" key="2">
    <source>
        <dbReference type="RuleBase" id="RU000461"/>
    </source>
</evidence>
<dbReference type="PRINTS" id="PR00359">
    <property type="entry name" value="BP450"/>
</dbReference>
<dbReference type="Gene3D" id="1.10.630.10">
    <property type="entry name" value="Cytochrome P450"/>
    <property type="match status" value="1"/>
</dbReference>
<keyword evidence="2" id="KW-0503">Monooxygenase</keyword>
<protein>
    <submittedName>
        <fullName evidence="3">Cytochrome P450</fullName>
    </submittedName>
</protein>
<evidence type="ECO:0000313" key="4">
    <source>
        <dbReference type="Proteomes" id="UP000649289"/>
    </source>
</evidence>
<name>A0ABR8MQC0_9ACTN</name>
<gene>
    <name evidence="3" type="ORF">IEZ25_19205</name>
</gene>
<dbReference type="InterPro" id="IPR001128">
    <property type="entry name" value="Cyt_P450"/>
</dbReference>
<accession>A0ABR8MQC0</accession>
<reference evidence="3 4" key="1">
    <citation type="submission" date="2020-09" db="EMBL/GenBank/DDBJ databases">
        <title>novel species in genus Nocardioides.</title>
        <authorList>
            <person name="Zhang G."/>
        </authorList>
    </citation>
    <scope>NUCLEOTIDE SEQUENCE [LARGE SCALE GENOMIC DNA]</scope>
    <source>
        <strain evidence="3 4">19197</strain>
    </source>
</reference>
<dbReference type="PROSITE" id="PS00086">
    <property type="entry name" value="CYTOCHROME_P450"/>
    <property type="match status" value="1"/>
</dbReference>
<dbReference type="PANTHER" id="PTHR46696:SF1">
    <property type="entry name" value="CYTOCHROME P450 YJIB-RELATED"/>
    <property type="match status" value="1"/>
</dbReference>
<keyword evidence="2" id="KW-0479">Metal-binding</keyword>
<organism evidence="3 4">
    <name type="scientific">Nocardioides hwasunensis</name>
    <dbReference type="NCBI Taxonomy" id="397258"/>
    <lineage>
        <taxon>Bacteria</taxon>
        <taxon>Bacillati</taxon>
        <taxon>Actinomycetota</taxon>
        <taxon>Actinomycetes</taxon>
        <taxon>Propionibacteriales</taxon>
        <taxon>Nocardioidaceae</taxon>
        <taxon>Nocardioides</taxon>
    </lineage>
</organism>
<dbReference type="InterPro" id="IPR036396">
    <property type="entry name" value="Cyt_P450_sf"/>
</dbReference>
<dbReference type="RefSeq" id="WP_191201093.1">
    <property type="nucleotide sequence ID" value="NZ_BAAAPA010000001.1"/>
</dbReference>
<dbReference type="EMBL" id="JACXYY010000009">
    <property type="protein sequence ID" value="MBD3916754.1"/>
    <property type="molecule type" value="Genomic_DNA"/>
</dbReference>
<dbReference type="Proteomes" id="UP000649289">
    <property type="component" value="Unassembled WGS sequence"/>
</dbReference>
<keyword evidence="4" id="KW-1185">Reference proteome</keyword>
<dbReference type="PANTHER" id="PTHR46696">
    <property type="entry name" value="P450, PUTATIVE (EUROFUNG)-RELATED"/>
    <property type="match status" value="1"/>
</dbReference>
<evidence type="ECO:0000256" key="1">
    <source>
        <dbReference type="ARBA" id="ARBA00010617"/>
    </source>
</evidence>
<evidence type="ECO:0000313" key="3">
    <source>
        <dbReference type="EMBL" id="MBD3916754.1"/>
    </source>
</evidence>